<feature type="domain" description="CdaR GGDEF-like" evidence="4">
    <location>
        <begin position="281"/>
        <end position="403"/>
    </location>
</feature>
<protein>
    <submittedName>
        <fullName evidence="5">PucR C-terminal helix-turn-helix domain-containing protein</fullName>
    </submittedName>
</protein>
<evidence type="ECO:0000256" key="1">
    <source>
        <dbReference type="ARBA" id="ARBA00006754"/>
    </source>
</evidence>
<dbReference type="InterPro" id="IPR025736">
    <property type="entry name" value="PucR_C-HTH_dom"/>
</dbReference>
<dbReference type="Gene3D" id="1.10.10.2840">
    <property type="entry name" value="PucR C-terminal helix-turn-helix domain"/>
    <property type="match status" value="1"/>
</dbReference>
<comment type="similarity">
    <text evidence="1">Belongs to the CdaR family.</text>
</comment>
<dbReference type="InterPro" id="IPR041522">
    <property type="entry name" value="CdaR_GGDEF"/>
</dbReference>
<dbReference type="EMBL" id="FNEI01000003">
    <property type="protein sequence ID" value="SDI55566.1"/>
    <property type="molecule type" value="Genomic_DNA"/>
</dbReference>
<feature type="region of interest" description="Disordered" evidence="2">
    <location>
        <begin position="188"/>
        <end position="209"/>
    </location>
</feature>
<evidence type="ECO:0000259" key="3">
    <source>
        <dbReference type="Pfam" id="PF13556"/>
    </source>
</evidence>
<gene>
    <name evidence="5" type="ORF">SAMN05216555_10378</name>
</gene>
<name>A0A1G8LIR2_9MICC</name>
<dbReference type="PANTHER" id="PTHR33744">
    <property type="entry name" value="CARBOHYDRATE DIACID REGULATOR"/>
    <property type="match status" value="1"/>
</dbReference>
<feature type="domain" description="PucR C-terminal helix-turn-helix" evidence="3">
    <location>
        <begin position="452"/>
        <end position="509"/>
    </location>
</feature>
<evidence type="ECO:0000313" key="6">
    <source>
        <dbReference type="Proteomes" id="UP000182130"/>
    </source>
</evidence>
<dbReference type="Proteomes" id="UP000182130">
    <property type="component" value="Unassembled WGS sequence"/>
</dbReference>
<evidence type="ECO:0000256" key="2">
    <source>
        <dbReference type="SAM" id="MobiDB-lite"/>
    </source>
</evidence>
<evidence type="ECO:0000313" key="5">
    <source>
        <dbReference type="EMBL" id="SDI55566.1"/>
    </source>
</evidence>
<accession>A0A1G8LIR2</accession>
<dbReference type="InterPro" id="IPR051448">
    <property type="entry name" value="CdaR-like_regulators"/>
</dbReference>
<organism evidence="5 6">
    <name type="scientific">Arthrobacter cupressi</name>
    <dbReference type="NCBI Taxonomy" id="1045773"/>
    <lineage>
        <taxon>Bacteria</taxon>
        <taxon>Bacillati</taxon>
        <taxon>Actinomycetota</taxon>
        <taxon>Actinomycetes</taxon>
        <taxon>Micrococcales</taxon>
        <taxon>Micrococcaceae</taxon>
        <taxon>Arthrobacter</taxon>
    </lineage>
</organism>
<proteinExistence type="inferred from homology"/>
<dbReference type="Pfam" id="PF13556">
    <property type="entry name" value="HTH_30"/>
    <property type="match status" value="1"/>
</dbReference>
<evidence type="ECO:0000259" key="4">
    <source>
        <dbReference type="Pfam" id="PF17853"/>
    </source>
</evidence>
<reference evidence="6" key="1">
    <citation type="submission" date="2016-10" db="EMBL/GenBank/DDBJ databases">
        <authorList>
            <person name="Varghese N."/>
            <person name="Submissions S."/>
        </authorList>
    </citation>
    <scope>NUCLEOTIDE SEQUENCE [LARGE SCALE GENOMIC DNA]</scope>
    <source>
        <strain evidence="6">CGMCC 1.10783</strain>
    </source>
</reference>
<dbReference type="Pfam" id="PF17853">
    <property type="entry name" value="GGDEF_2"/>
    <property type="match status" value="1"/>
</dbReference>
<dbReference type="InterPro" id="IPR042070">
    <property type="entry name" value="PucR_C-HTH_sf"/>
</dbReference>
<keyword evidence="6" id="KW-1185">Reference proteome</keyword>
<sequence length="517" mass="55118">MIPPVPLGSIMNHAAAGCIGSAGEPGARTASSLAALTGDLTEVNRHIRELRNAEGDPLTLKDSVLLVLEPLPAGVSWDVEALLALASAAGVAALAVKPPSNDGTFPPNVQRLAGRLGLVVLAVHNTWQFGVAAQELLSGAAHLQGLLLSRVAAECELPHDSLSHLLSRLGVVLGHQVTLVDSSGNLISADDAPAEAEPNPAGPETPRTEIFSPVHRHVDAGPRLRVVLGPALGQEQAAIRAALGLAALAVSELLSRQRLQAERDARHRVALLGELIDHAGDISPSFRAKAWELGWALDGYHVAFRVITREPVDLVAKKPELDRALLRENIEASTVEQSDGWAGWISFPSKPGPAEVSKISSALRRAQHELGATVPTQFGVGRLQAQHEGIVRSLEEAGDAARIAAARENSGYFVHVDRLDMAQLLLIWTRTDTFRPAARELLAPLLAAGPELLLTLNTFLDNESSLTETAAILDVHRNTVSDRIRRIQSLIAINLADPEARLALQLACRSVLMDQEK</sequence>
<feature type="compositionally biased region" description="Low complexity" evidence="2">
    <location>
        <begin position="189"/>
        <end position="205"/>
    </location>
</feature>
<dbReference type="STRING" id="1045773.SAMN05216555_10378"/>
<dbReference type="PANTHER" id="PTHR33744:SF1">
    <property type="entry name" value="DNA-BINDING TRANSCRIPTIONAL ACTIVATOR ADER"/>
    <property type="match status" value="1"/>
</dbReference>
<dbReference type="AlphaFoldDB" id="A0A1G8LIR2"/>